<dbReference type="PIRSF" id="PIRSF001430">
    <property type="entry name" value="tRNA_psdUrid_synth"/>
    <property type="match status" value="1"/>
</dbReference>
<comment type="catalytic activity">
    <reaction evidence="4 5">
        <text>uridine(38/39/40) in tRNA = pseudouridine(38/39/40) in tRNA</text>
        <dbReference type="Rhea" id="RHEA:22376"/>
        <dbReference type="Rhea" id="RHEA-COMP:10085"/>
        <dbReference type="Rhea" id="RHEA-COMP:10087"/>
        <dbReference type="ChEBI" id="CHEBI:65314"/>
        <dbReference type="ChEBI" id="CHEBI:65315"/>
        <dbReference type="EC" id="5.4.99.12"/>
    </reaction>
</comment>
<sequence>MQTIQMIIEYDGTDYCGWQIQPNGISIQEKLTAALTALTGEKITVHGSGRTDAGVHARGQCASFKTKSRIPANRFAPALNTHLPPDICVLETREASPDFHARYSALGKAYSYHFYVHPQGSALLRNVTWQLRQWPDTAKMEAALEMVTGTHDFAAFRAANSDVKDTVRTIWKASLHYNEPHLRITYQGNGFLYKMVRMLSAAVVQVGLGKMPLEAIRERLNHPEANYRKLTAPPQGLFLDRVYYEAGELPLF</sequence>
<dbReference type="PANTHER" id="PTHR11142">
    <property type="entry name" value="PSEUDOURIDYLATE SYNTHASE"/>
    <property type="match status" value="1"/>
</dbReference>
<proteinExistence type="inferred from homology"/>
<dbReference type="GO" id="GO:0160147">
    <property type="term" value="F:tRNA pseudouridine(38-40) synthase activity"/>
    <property type="evidence" value="ECO:0007669"/>
    <property type="project" value="UniProtKB-EC"/>
</dbReference>
<dbReference type="HAMAP" id="MF_00171">
    <property type="entry name" value="TruA"/>
    <property type="match status" value="1"/>
</dbReference>
<evidence type="ECO:0000256" key="3">
    <source>
        <dbReference type="ARBA" id="ARBA00023235"/>
    </source>
</evidence>
<dbReference type="EC" id="5.4.99.12" evidence="4"/>
<gene>
    <name evidence="4 7" type="primary">truA</name>
    <name evidence="7" type="ORF">AAIG11_16695</name>
</gene>
<dbReference type="Gene3D" id="3.30.70.580">
    <property type="entry name" value="Pseudouridine synthase I, catalytic domain, N-terminal subdomain"/>
    <property type="match status" value="1"/>
</dbReference>
<dbReference type="InterPro" id="IPR001406">
    <property type="entry name" value="PsdUridine_synth_TruA"/>
</dbReference>
<dbReference type="RefSeq" id="WP_343187414.1">
    <property type="nucleotide sequence ID" value="NZ_JBCITM010000029.1"/>
</dbReference>
<evidence type="ECO:0000256" key="1">
    <source>
        <dbReference type="ARBA" id="ARBA00009375"/>
    </source>
</evidence>
<feature type="binding site" evidence="4">
    <location>
        <position position="110"/>
    </location>
    <ligand>
        <name>substrate</name>
    </ligand>
</feature>
<reference evidence="7 8" key="1">
    <citation type="submission" date="2024-04" db="EMBL/GenBank/DDBJ databases">
        <title>Genome sequencing and metabolic network reconstruction of aminoacids and betaine degradation by Anoxynatronum sibiricum.</title>
        <authorList>
            <person name="Detkova E.N."/>
            <person name="Boltjanskaja Y.V."/>
            <person name="Mardanov A.V."/>
            <person name="Kevbrin V."/>
        </authorList>
    </citation>
    <scope>NUCLEOTIDE SEQUENCE [LARGE SCALE GENOMIC DNA]</scope>
    <source>
        <strain evidence="7 8">Z-7981</strain>
    </source>
</reference>
<feature type="domain" description="Pseudouridine synthase I TruA alpha/beta" evidence="6">
    <location>
        <begin position="144"/>
        <end position="245"/>
    </location>
</feature>
<comment type="similarity">
    <text evidence="1 4 5">Belongs to the tRNA pseudouridine synthase TruA family.</text>
</comment>
<evidence type="ECO:0000259" key="6">
    <source>
        <dbReference type="Pfam" id="PF01416"/>
    </source>
</evidence>
<keyword evidence="3 4" id="KW-0413">Isomerase</keyword>
<evidence type="ECO:0000313" key="7">
    <source>
        <dbReference type="EMBL" id="MEN1762130.1"/>
    </source>
</evidence>
<dbReference type="NCBIfam" id="TIGR00071">
    <property type="entry name" value="hisT_truA"/>
    <property type="match status" value="1"/>
</dbReference>
<feature type="domain" description="Pseudouridine synthase I TruA alpha/beta" evidence="6">
    <location>
        <begin position="7"/>
        <end position="104"/>
    </location>
</feature>
<dbReference type="Pfam" id="PF01416">
    <property type="entry name" value="PseudoU_synth_1"/>
    <property type="match status" value="2"/>
</dbReference>
<keyword evidence="8" id="KW-1185">Reference proteome</keyword>
<comment type="caution">
    <text evidence="7">The sequence shown here is derived from an EMBL/GenBank/DDBJ whole genome shotgun (WGS) entry which is preliminary data.</text>
</comment>
<dbReference type="EMBL" id="JBCITM010000029">
    <property type="protein sequence ID" value="MEN1762130.1"/>
    <property type="molecule type" value="Genomic_DNA"/>
</dbReference>
<dbReference type="InterPro" id="IPR020095">
    <property type="entry name" value="PsdUridine_synth_TruA_C"/>
</dbReference>
<evidence type="ECO:0000256" key="4">
    <source>
        <dbReference type="HAMAP-Rule" id="MF_00171"/>
    </source>
</evidence>
<evidence type="ECO:0000256" key="2">
    <source>
        <dbReference type="ARBA" id="ARBA00022694"/>
    </source>
</evidence>
<dbReference type="Proteomes" id="UP001407405">
    <property type="component" value="Unassembled WGS sequence"/>
</dbReference>
<dbReference type="Gene3D" id="3.30.70.660">
    <property type="entry name" value="Pseudouridine synthase I, catalytic domain, C-terminal subdomain"/>
    <property type="match status" value="1"/>
</dbReference>
<name>A0ABU9VZ38_9CLOT</name>
<dbReference type="CDD" id="cd02570">
    <property type="entry name" value="PseudoU_synth_EcTruA"/>
    <property type="match status" value="1"/>
</dbReference>
<accession>A0ABU9VZ38</accession>
<feature type="active site" description="Nucleophile" evidence="4">
    <location>
        <position position="52"/>
    </location>
</feature>
<dbReference type="InterPro" id="IPR020097">
    <property type="entry name" value="PsdUridine_synth_TruA_a/b_dom"/>
</dbReference>
<dbReference type="InterPro" id="IPR020094">
    <property type="entry name" value="TruA/RsuA/RluB/E/F_N"/>
</dbReference>
<evidence type="ECO:0000256" key="5">
    <source>
        <dbReference type="RuleBase" id="RU003792"/>
    </source>
</evidence>
<comment type="function">
    <text evidence="4">Formation of pseudouridine at positions 38, 39 and 40 in the anticodon stem and loop of transfer RNAs.</text>
</comment>
<dbReference type="InterPro" id="IPR020103">
    <property type="entry name" value="PsdUridine_synth_cat_dom_sf"/>
</dbReference>
<dbReference type="SUPFAM" id="SSF55120">
    <property type="entry name" value="Pseudouridine synthase"/>
    <property type="match status" value="1"/>
</dbReference>
<keyword evidence="2 4" id="KW-0819">tRNA processing</keyword>
<comment type="subunit">
    <text evidence="4">Homodimer.</text>
</comment>
<protein>
    <recommendedName>
        <fullName evidence="4">tRNA pseudouridine synthase A</fullName>
        <ecNumber evidence="4">5.4.99.12</ecNumber>
    </recommendedName>
    <alternativeName>
        <fullName evidence="4">tRNA pseudouridine(38-40) synthase</fullName>
    </alternativeName>
    <alternativeName>
        <fullName evidence="4">tRNA pseudouridylate synthase I</fullName>
    </alternativeName>
    <alternativeName>
        <fullName evidence="4">tRNA-uridine isomerase I</fullName>
    </alternativeName>
</protein>
<dbReference type="PANTHER" id="PTHR11142:SF0">
    <property type="entry name" value="TRNA PSEUDOURIDINE SYNTHASE-LIKE 1"/>
    <property type="match status" value="1"/>
</dbReference>
<evidence type="ECO:0000313" key="8">
    <source>
        <dbReference type="Proteomes" id="UP001407405"/>
    </source>
</evidence>
<organism evidence="7 8">
    <name type="scientific">Anoxynatronum sibiricum</name>
    <dbReference type="NCBI Taxonomy" id="210623"/>
    <lineage>
        <taxon>Bacteria</taxon>
        <taxon>Bacillati</taxon>
        <taxon>Bacillota</taxon>
        <taxon>Clostridia</taxon>
        <taxon>Eubacteriales</taxon>
        <taxon>Clostridiaceae</taxon>
        <taxon>Anoxynatronum</taxon>
    </lineage>
</organism>
<comment type="caution">
    <text evidence="4">Lacks conserved residue(s) required for the propagation of feature annotation.</text>
</comment>